<dbReference type="EMBL" id="JANJQO010001365">
    <property type="protein sequence ID" value="KAJ2971312.1"/>
    <property type="molecule type" value="Genomic_DNA"/>
</dbReference>
<reference evidence="1" key="1">
    <citation type="submission" date="2022-08" db="EMBL/GenBank/DDBJ databases">
        <title>Genome Sequence of Lecanicillium fungicola.</title>
        <authorList>
            <person name="Buettner E."/>
        </authorList>
    </citation>
    <scope>NUCLEOTIDE SEQUENCE</scope>
    <source>
        <strain evidence="1">Babe33</strain>
    </source>
</reference>
<proteinExistence type="predicted"/>
<accession>A0ACC1MXD0</accession>
<gene>
    <name evidence="1" type="ORF">NQ176_g7756</name>
</gene>
<evidence type="ECO:0000313" key="1">
    <source>
        <dbReference type="EMBL" id="KAJ2971312.1"/>
    </source>
</evidence>
<comment type="caution">
    <text evidence="1">The sequence shown here is derived from an EMBL/GenBank/DDBJ whole genome shotgun (WGS) entry which is preliminary data.</text>
</comment>
<name>A0ACC1MXD0_9HYPO</name>
<keyword evidence="2" id="KW-1185">Reference proteome</keyword>
<sequence length="318" mass="34739">MTHSRKRNESLTVASPRPMTPTEDTESSVGSPSPREPNHIGVPDGGRRAWLVVLGGFINFTASFGLLNSFGTFEAEYEERLGFNTGTVTWIGSSQMFVLFLSGILIGPAFDKWGARKLMLLGTFFNLVSFISCSFATRFYQFLLAQGFFLGLGCALLAVSEWFDNRRGLALGLVVSGASAGGILWPLVLNRFFDDIGVAWTHRAVAAITIPLMVLSCFLVRERCDIAGHNTAGNEIKASQTSIAKAIWNGRFLGLSGALLFINCGMMVPFYYIPLYAREHSVSSTMANNLLAISYAASLVGRISTGWVADHIGRFVWH</sequence>
<organism evidence="1 2">
    <name type="scientific">Zarea fungicola</name>
    <dbReference type="NCBI Taxonomy" id="93591"/>
    <lineage>
        <taxon>Eukaryota</taxon>
        <taxon>Fungi</taxon>
        <taxon>Dikarya</taxon>
        <taxon>Ascomycota</taxon>
        <taxon>Pezizomycotina</taxon>
        <taxon>Sordariomycetes</taxon>
        <taxon>Hypocreomycetidae</taxon>
        <taxon>Hypocreales</taxon>
        <taxon>Cordycipitaceae</taxon>
        <taxon>Zarea</taxon>
    </lineage>
</organism>
<dbReference type="Proteomes" id="UP001143910">
    <property type="component" value="Unassembled WGS sequence"/>
</dbReference>
<evidence type="ECO:0000313" key="2">
    <source>
        <dbReference type="Proteomes" id="UP001143910"/>
    </source>
</evidence>
<protein>
    <submittedName>
        <fullName evidence="1">Uncharacterized protein</fullName>
    </submittedName>
</protein>